<dbReference type="Pfam" id="PF13151">
    <property type="entry name" value="DUF3990"/>
    <property type="match status" value="1"/>
</dbReference>
<name>A0A3D2LXC2_BACOV</name>
<sequence>MILYHGSNIEISQIDIDKGRKGKDFGKGFYLSEDIKQAEKMASLTTFRQGKGVPVVSKFMFDESILNGKSDIKIKQFGGYTIEWAEFILLNRNNNTNIQAHDYDIVIGPIADDTVGLQLRRFIQGYINISQLVNELSYIRPTIQYFFGTPAAINLLKSYE</sequence>
<dbReference type="InterPro" id="IPR025051">
    <property type="entry name" value="DUF3990"/>
</dbReference>
<organism evidence="1 2">
    <name type="scientific">Bacteroides ovatus</name>
    <dbReference type="NCBI Taxonomy" id="28116"/>
    <lineage>
        <taxon>Bacteria</taxon>
        <taxon>Pseudomonadati</taxon>
        <taxon>Bacteroidota</taxon>
        <taxon>Bacteroidia</taxon>
        <taxon>Bacteroidales</taxon>
        <taxon>Bacteroidaceae</taxon>
        <taxon>Bacteroides</taxon>
    </lineage>
</organism>
<dbReference type="Proteomes" id="UP000478493">
    <property type="component" value="Unassembled WGS sequence"/>
</dbReference>
<accession>A0A3D2LXC2</accession>
<evidence type="ECO:0000313" key="1">
    <source>
        <dbReference type="EMBL" id="KAA4527757.1"/>
    </source>
</evidence>
<comment type="caution">
    <text evidence="1">The sequence shown here is derived from an EMBL/GenBank/DDBJ whole genome shotgun (WGS) entry which is preliminary data.</text>
</comment>
<dbReference type="AlphaFoldDB" id="A0A3D2LXC2"/>
<protein>
    <submittedName>
        <fullName evidence="1">DUF3990 domain-containing protein</fullName>
    </submittedName>
</protein>
<reference evidence="1 2" key="1">
    <citation type="journal article" date="2019" name="Nat. Med.">
        <title>A library of human gut bacterial isolates paired with longitudinal multiomics data enables mechanistic microbiome research.</title>
        <authorList>
            <person name="Poyet M."/>
            <person name="Groussin M."/>
            <person name="Gibbons S.M."/>
            <person name="Avila-Pacheco J."/>
            <person name="Jiang X."/>
            <person name="Kearney S.M."/>
            <person name="Perrotta A.R."/>
            <person name="Berdy B."/>
            <person name="Zhao S."/>
            <person name="Lieberman T.D."/>
            <person name="Swanson P.K."/>
            <person name="Smith M."/>
            <person name="Roesemann S."/>
            <person name="Alexander J.E."/>
            <person name="Rich S.A."/>
            <person name="Livny J."/>
            <person name="Vlamakis H."/>
            <person name="Clish C."/>
            <person name="Bullock K."/>
            <person name="Deik A."/>
            <person name="Scott J."/>
            <person name="Pierce K.A."/>
            <person name="Xavier R.J."/>
            <person name="Alm E.J."/>
        </authorList>
    </citation>
    <scope>NUCLEOTIDE SEQUENCE [LARGE SCALE GENOMIC DNA]</scope>
    <source>
        <strain evidence="1 2">BIOML-A41</strain>
    </source>
</reference>
<proteinExistence type="predicted"/>
<dbReference type="EMBL" id="VWGP01000028">
    <property type="protein sequence ID" value="KAA4527757.1"/>
    <property type="molecule type" value="Genomic_DNA"/>
</dbReference>
<dbReference type="RefSeq" id="WP_004307581.1">
    <property type="nucleotide sequence ID" value="NZ_CABKQC010000017.1"/>
</dbReference>
<gene>
    <name evidence="1" type="ORF">F3B85_24325</name>
</gene>
<evidence type="ECO:0000313" key="2">
    <source>
        <dbReference type="Proteomes" id="UP000478493"/>
    </source>
</evidence>